<keyword evidence="1" id="KW-0812">Transmembrane</keyword>
<accession>A0A1Z2SIB5</accession>
<feature type="transmembrane region" description="Helical" evidence="1">
    <location>
        <begin position="26"/>
        <end position="50"/>
    </location>
</feature>
<dbReference type="KEGG" id="vga:BSQ33_15305"/>
<name>A0A1Z2SIB5_VIBGA</name>
<evidence type="ECO:0000313" key="2">
    <source>
        <dbReference type="EMBL" id="ASA56929.1"/>
    </source>
</evidence>
<organism evidence="2 3">
    <name type="scientific">Vibrio gazogenes</name>
    <dbReference type="NCBI Taxonomy" id="687"/>
    <lineage>
        <taxon>Bacteria</taxon>
        <taxon>Pseudomonadati</taxon>
        <taxon>Pseudomonadota</taxon>
        <taxon>Gammaproteobacteria</taxon>
        <taxon>Vibrionales</taxon>
        <taxon>Vibrionaceae</taxon>
        <taxon>Vibrio</taxon>
    </lineage>
</organism>
<evidence type="ECO:0000313" key="3">
    <source>
        <dbReference type="Proteomes" id="UP000196708"/>
    </source>
</evidence>
<protein>
    <recommendedName>
        <fullName evidence="4">MotA/TolQ/ExbB proton channel domain-containing protein</fullName>
    </recommendedName>
</protein>
<gene>
    <name evidence="2" type="ORF">BSQ33_15305</name>
</gene>
<dbReference type="EMBL" id="CP018835">
    <property type="protein sequence ID" value="ASA56929.1"/>
    <property type="molecule type" value="Genomic_DNA"/>
</dbReference>
<dbReference type="RefSeq" id="WP_088134449.1">
    <property type="nucleotide sequence ID" value="NZ_CP018835.1"/>
</dbReference>
<keyword evidence="1" id="KW-0472">Membrane</keyword>
<keyword evidence="1" id="KW-1133">Transmembrane helix</keyword>
<evidence type="ECO:0000256" key="1">
    <source>
        <dbReference type="SAM" id="Phobius"/>
    </source>
</evidence>
<reference evidence="2 3" key="1">
    <citation type="submission" date="2016-12" db="EMBL/GenBank/DDBJ databases">
        <authorList>
            <person name="Song W.-J."/>
            <person name="Kurnit D.M."/>
        </authorList>
    </citation>
    <scope>NUCLEOTIDE SEQUENCE [LARGE SCALE GENOMIC DNA]</scope>
    <source>
        <strain evidence="2 3">ATCC 43942</strain>
    </source>
</reference>
<dbReference type="AlphaFoldDB" id="A0A1Z2SIB5"/>
<proteinExistence type="predicted"/>
<dbReference type="NCBIfam" id="NF033915">
    <property type="entry name" value="antiphage_ZorA_2"/>
    <property type="match status" value="1"/>
</dbReference>
<sequence>MNESLNFSSFFPFSSLTFPPTTSEGLSSVFVVLLILLAVIFGGISIRAYFRAKNRINVLKNLLKKTENKNIVDIRQDLIDELSPTKYAQIWHLWNEFDETLIEAIGRDGITRLYNTYDAAYFFNSSTLAAGSTESRMLTAVPGFLTAVGVIGTFMGLQLGLADLNIGSNVGVDEMKNGVAGVISGAKIAFVTSVWGVTLSVIFNFVEKLFEHKIRRRLNDLQQIIDNLFPRLSTESQLERIAHDSHESHISLKGLAEQIGDRLQDSLIQATQGIQSGLESSLEKIMAPAINKLVDETSDGNQKALEATLQAFMDGFGQQGEQQRLAMDSASNGVNASLDKMSTSMEAFLNRLQTQQDASSEREKDLISSISVQVSELVEQGTEQKRTLAELVDRQVTTLGQKFDDREKAAAQREEKLATSIETTIKDLVDNVSSQSQVLSNFVNEQIGSLTSSFNERDLKSQQMERDRNEVFVQQTDAMKQGTETLLSRVSDVSEANMKAAENILSQGKQLQASLDSSVSASARATESMQQSAKELRSASDNMQVFGSHIKEAGNNLSGAVRQAVESTKDLAQQNQLSSDRIEQLRVKLLEDAAKFDSIAQTLDRTIINADSTFTALKESQSEFLQQQQSSLTKLSENIQSHVNELSSRMTSLLEDYAERANSQTSDHLTVWSQSVNDYATNMNLAVNALSSVVDEIQGKVSYAQ</sequence>
<dbReference type="OrthoDB" id="5149787at2"/>
<evidence type="ECO:0008006" key="4">
    <source>
        <dbReference type="Google" id="ProtNLM"/>
    </source>
</evidence>
<dbReference type="Proteomes" id="UP000196708">
    <property type="component" value="Chromosome 1"/>
</dbReference>
<feature type="transmembrane region" description="Helical" evidence="1">
    <location>
        <begin position="137"/>
        <end position="159"/>
    </location>
</feature>